<evidence type="ECO:0000256" key="1">
    <source>
        <dbReference type="ARBA" id="ARBA00004377"/>
    </source>
</evidence>
<dbReference type="GO" id="GO:0015627">
    <property type="term" value="C:type II protein secretion system complex"/>
    <property type="evidence" value="ECO:0007669"/>
    <property type="project" value="UniProtKB-UniRule"/>
</dbReference>
<evidence type="ECO:0000256" key="4">
    <source>
        <dbReference type="ARBA" id="ARBA00022481"/>
    </source>
</evidence>
<dbReference type="Gene3D" id="3.30.1300.30">
    <property type="entry name" value="GSPII I/J protein-like"/>
    <property type="match status" value="1"/>
</dbReference>
<keyword evidence="12" id="KW-1185">Reference proteome</keyword>
<dbReference type="Pfam" id="PF02501">
    <property type="entry name" value="T2SSI"/>
    <property type="match status" value="1"/>
</dbReference>
<evidence type="ECO:0000256" key="9">
    <source>
        <dbReference type="RuleBase" id="RU368030"/>
    </source>
</evidence>
<organism evidence="11 12">
    <name type="scientific">Sphingobium nicotianae</name>
    <dbReference type="NCBI Taxonomy" id="2782607"/>
    <lineage>
        <taxon>Bacteria</taxon>
        <taxon>Pseudomonadati</taxon>
        <taxon>Pseudomonadota</taxon>
        <taxon>Alphaproteobacteria</taxon>
        <taxon>Sphingomonadales</taxon>
        <taxon>Sphingomonadaceae</taxon>
        <taxon>Sphingobium</taxon>
    </lineage>
</organism>
<gene>
    <name evidence="11" type="primary">gspI</name>
    <name evidence="11" type="ORF">KK488_09390</name>
</gene>
<dbReference type="SUPFAM" id="SSF54523">
    <property type="entry name" value="Pili subunits"/>
    <property type="match status" value="1"/>
</dbReference>
<dbReference type="GO" id="GO:0015628">
    <property type="term" value="P:protein secretion by the type II secretion system"/>
    <property type="evidence" value="ECO:0007669"/>
    <property type="project" value="UniProtKB-UniRule"/>
</dbReference>
<dbReference type="NCBIfam" id="TIGR02532">
    <property type="entry name" value="IV_pilin_GFxxxE"/>
    <property type="match status" value="1"/>
</dbReference>
<dbReference type="PANTHER" id="PTHR38779">
    <property type="entry name" value="TYPE II SECRETION SYSTEM PROTEIN I-RELATED"/>
    <property type="match status" value="1"/>
</dbReference>
<dbReference type="PROSITE" id="PS00409">
    <property type="entry name" value="PROKAR_NTER_METHYL"/>
    <property type="match status" value="1"/>
</dbReference>
<evidence type="ECO:0000259" key="10">
    <source>
        <dbReference type="Pfam" id="PF02501"/>
    </source>
</evidence>
<feature type="domain" description="Type II secretion system protein GspI C-terminal" evidence="10">
    <location>
        <begin position="47"/>
        <end position="109"/>
    </location>
</feature>
<protein>
    <recommendedName>
        <fullName evidence="9">Type II secretion system protein I</fullName>
        <shortName evidence="9">T2SS minor pseudopilin I</shortName>
    </recommendedName>
</protein>
<keyword evidence="3" id="KW-1003">Cell membrane</keyword>
<comment type="subcellular location">
    <subcellularLocation>
        <location evidence="1 9">Cell inner membrane</location>
        <topology evidence="1 9">Single-pass membrane protein</topology>
    </subcellularLocation>
</comment>
<evidence type="ECO:0000256" key="3">
    <source>
        <dbReference type="ARBA" id="ARBA00022475"/>
    </source>
</evidence>
<evidence type="ECO:0000313" key="12">
    <source>
        <dbReference type="Proteomes" id="UP001138757"/>
    </source>
</evidence>
<dbReference type="InterPro" id="IPR045584">
    <property type="entry name" value="Pilin-like"/>
</dbReference>
<evidence type="ECO:0000256" key="5">
    <source>
        <dbReference type="ARBA" id="ARBA00022519"/>
    </source>
</evidence>
<reference evidence="11" key="1">
    <citation type="submission" date="2021-05" db="EMBL/GenBank/DDBJ databases">
        <title>Genome of Sphingobium sp. strain.</title>
        <authorList>
            <person name="Fan R."/>
        </authorList>
    </citation>
    <scope>NUCLEOTIDE SEQUENCE</scope>
    <source>
        <strain evidence="11">H33</strain>
    </source>
</reference>
<comment type="function">
    <text evidence="9">Component of the type II secretion system required for the energy-dependent secretion of extracellular factors such as proteases and toxins from the periplasm.</text>
</comment>
<comment type="subunit">
    <text evidence="9">Type II secretion is composed of four main components: the outer membrane complex, the inner membrane complex, the cytoplasmic secretion ATPase and the periplasm-spanning pseudopilus.</text>
</comment>
<keyword evidence="6 9" id="KW-0812">Transmembrane</keyword>
<dbReference type="InterPro" id="IPR003413">
    <property type="entry name" value="T2SS_GspI_C"/>
</dbReference>
<evidence type="ECO:0000256" key="7">
    <source>
        <dbReference type="ARBA" id="ARBA00022989"/>
    </source>
</evidence>
<dbReference type="InterPro" id="IPR012902">
    <property type="entry name" value="N_methyl_site"/>
</dbReference>
<dbReference type="AlphaFoldDB" id="A0A9X1IRE6"/>
<evidence type="ECO:0000256" key="2">
    <source>
        <dbReference type="ARBA" id="ARBA00008358"/>
    </source>
</evidence>
<dbReference type="RefSeq" id="WP_214622898.1">
    <property type="nucleotide sequence ID" value="NZ_JAHGAW010000005.1"/>
</dbReference>
<dbReference type="Pfam" id="PF07963">
    <property type="entry name" value="N_methyl"/>
    <property type="match status" value="1"/>
</dbReference>
<keyword evidence="4 9" id="KW-0488">Methylation</keyword>
<name>A0A9X1IRE6_9SPHN</name>
<feature type="transmembrane region" description="Helical" evidence="9">
    <location>
        <begin position="12"/>
        <end position="34"/>
    </location>
</feature>
<keyword evidence="8 9" id="KW-0472">Membrane</keyword>
<evidence type="ECO:0000313" key="11">
    <source>
        <dbReference type="EMBL" id="MBT2187155.1"/>
    </source>
</evidence>
<accession>A0A9X1IRE6</accession>
<dbReference type="PANTHER" id="PTHR38779:SF2">
    <property type="entry name" value="TYPE II SECRETION SYSTEM PROTEIN I-RELATED"/>
    <property type="match status" value="1"/>
</dbReference>
<comment type="caution">
    <text evidence="11">The sequence shown here is derived from an EMBL/GenBank/DDBJ whole genome shotgun (WGS) entry which is preliminary data.</text>
</comment>
<sequence>MTGRERTGPAEQGFTLLEMLVALTIFAIAGLALVRLQAVSARTSVDLRTRTMTQIVARNLMVERLTDPTPPSLGASDGVAENGGRQWHWNQQVSEADNDRLLVVTVRVDGGPGLSPAVLTFGRAR</sequence>
<keyword evidence="7 9" id="KW-1133">Transmembrane helix</keyword>
<dbReference type="EMBL" id="JAHGAW010000005">
    <property type="protein sequence ID" value="MBT2187155.1"/>
    <property type="molecule type" value="Genomic_DNA"/>
</dbReference>
<dbReference type="Proteomes" id="UP001138757">
    <property type="component" value="Unassembled WGS sequence"/>
</dbReference>
<evidence type="ECO:0000256" key="8">
    <source>
        <dbReference type="ARBA" id="ARBA00023136"/>
    </source>
</evidence>
<dbReference type="GO" id="GO:0005886">
    <property type="term" value="C:plasma membrane"/>
    <property type="evidence" value="ECO:0007669"/>
    <property type="project" value="UniProtKB-SubCell"/>
</dbReference>
<dbReference type="NCBIfam" id="TIGR01707">
    <property type="entry name" value="gspI"/>
    <property type="match status" value="1"/>
</dbReference>
<evidence type="ECO:0000256" key="6">
    <source>
        <dbReference type="ARBA" id="ARBA00022692"/>
    </source>
</evidence>
<comment type="similarity">
    <text evidence="2 9">Belongs to the GSP I family.</text>
</comment>
<dbReference type="InterPro" id="IPR010052">
    <property type="entry name" value="T2SS_protein-GspI"/>
</dbReference>
<proteinExistence type="inferred from homology"/>
<comment type="PTM">
    <text evidence="9">Cleaved by prepilin peptidase.</text>
</comment>
<keyword evidence="5 9" id="KW-0997">Cell inner membrane</keyword>